<reference evidence="10 11" key="1">
    <citation type="submission" date="2013-07" db="EMBL/GenBank/DDBJ databases">
        <title>Comparative Genomic and Metabolomic Analysis of Twelve Strains of Pseudoalteromonas luteoviolacea.</title>
        <authorList>
            <person name="Vynne N.G."/>
            <person name="Mansson M."/>
            <person name="Gram L."/>
        </authorList>
    </citation>
    <scope>NUCLEOTIDE SEQUENCE [LARGE SCALE GENOMIC DNA]</scope>
    <source>
        <strain evidence="10 11">DSM 6061</strain>
    </source>
</reference>
<dbReference type="GO" id="GO:0006534">
    <property type="term" value="P:cysteine metabolic process"/>
    <property type="evidence" value="ECO:0007669"/>
    <property type="project" value="UniProtKB-UniRule"/>
</dbReference>
<organism evidence="10 11">
    <name type="scientific">Pseudoalteromonas luteoviolacea DSM 6061</name>
    <dbReference type="NCBI Taxonomy" id="1365250"/>
    <lineage>
        <taxon>Bacteria</taxon>
        <taxon>Pseudomonadati</taxon>
        <taxon>Pseudomonadota</taxon>
        <taxon>Gammaproteobacteria</taxon>
        <taxon>Alteromonadales</taxon>
        <taxon>Pseudoalteromonadaceae</taxon>
        <taxon>Pseudoalteromonas</taxon>
    </lineage>
</organism>
<evidence type="ECO:0000313" key="11">
    <source>
        <dbReference type="Proteomes" id="UP000076643"/>
    </source>
</evidence>
<feature type="domain" description="Aminotransferase class V" evidence="9">
    <location>
        <begin position="23"/>
        <end position="390"/>
    </location>
</feature>
<accession>A0A166VPS5</accession>
<dbReference type="AlphaFoldDB" id="A0A166VPS5"/>
<dbReference type="PROSITE" id="PS00595">
    <property type="entry name" value="AA_TRANSFER_CLASS_5"/>
    <property type="match status" value="1"/>
</dbReference>
<evidence type="ECO:0000256" key="5">
    <source>
        <dbReference type="ARBA" id="ARBA00022898"/>
    </source>
</evidence>
<dbReference type="SUPFAM" id="SSF53383">
    <property type="entry name" value="PLP-dependent transferases"/>
    <property type="match status" value="1"/>
</dbReference>
<dbReference type="NCBIfam" id="TIGR01979">
    <property type="entry name" value="sufS"/>
    <property type="match status" value="1"/>
</dbReference>
<comment type="catalytic activity">
    <reaction evidence="6 8">
        <text>(sulfur carrier)-H + L-cysteine = (sulfur carrier)-SH + L-alanine</text>
        <dbReference type="Rhea" id="RHEA:43892"/>
        <dbReference type="Rhea" id="RHEA-COMP:14737"/>
        <dbReference type="Rhea" id="RHEA-COMP:14739"/>
        <dbReference type="ChEBI" id="CHEBI:29917"/>
        <dbReference type="ChEBI" id="CHEBI:35235"/>
        <dbReference type="ChEBI" id="CHEBI:57972"/>
        <dbReference type="ChEBI" id="CHEBI:64428"/>
        <dbReference type="EC" id="2.8.1.7"/>
    </reaction>
</comment>
<dbReference type="EMBL" id="AUYB01000125">
    <property type="protein sequence ID" value="KZN33257.1"/>
    <property type="molecule type" value="Genomic_DNA"/>
</dbReference>
<name>A0A166VPS5_9GAMM</name>
<evidence type="ECO:0000313" key="10">
    <source>
        <dbReference type="EMBL" id="KZN33257.1"/>
    </source>
</evidence>
<evidence type="ECO:0000259" key="9">
    <source>
        <dbReference type="Pfam" id="PF00266"/>
    </source>
</evidence>
<dbReference type="InterPro" id="IPR020578">
    <property type="entry name" value="Aminotrans_V_PyrdxlP_BS"/>
</dbReference>
<evidence type="ECO:0000256" key="2">
    <source>
        <dbReference type="ARBA" id="ARBA00010447"/>
    </source>
</evidence>
<dbReference type="GO" id="GO:0031071">
    <property type="term" value="F:cysteine desulfurase activity"/>
    <property type="evidence" value="ECO:0007669"/>
    <property type="project" value="UniProtKB-UniRule"/>
</dbReference>
<dbReference type="InterPro" id="IPR000192">
    <property type="entry name" value="Aminotrans_V_dom"/>
</dbReference>
<evidence type="ECO:0000256" key="6">
    <source>
        <dbReference type="ARBA" id="ARBA00050776"/>
    </source>
</evidence>
<dbReference type="PANTHER" id="PTHR43586">
    <property type="entry name" value="CYSTEINE DESULFURASE"/>
    <property type="match status" value="1"/>
</dbReference>
<comment type="cofactor">
    <cofactor evidence="1 7">
        <name>pyridoxal 5'-phosphate</name>
        <dbReference type="ChEBI" id="CHEBI:597326"/>
    </cofactor>
</comment>
<dbReference type="GO" id="GO:0030170">
    <property type="term" value="F:pyridoxal phosphate binding"/>
    <property type="evidence" value="ECO:0007669"/>
    <property type="project" value="UniProtKB-UniRule"/>
</dbReference>
<dbReference type="CDD" id="cd06453">
    <property type="entry name" value="SufS_like"/>
    <property type="match status" value="1"/>
</dbReference>
<gene>
    <name evidence="10" type="ORF">N475_03960</name>
</gene>
<dbReference type="PATRIC" id="fig|1365250.3.peg.3884"/>
<dbReference type="PANTHER" id="PTHR43586:SF8">
    <property type="entry name" value="CYSTEINE DESULFURASE 1, CHLOROPLASTIC"/>
    <property type="match status" value="1"/>
</dbReference>
<sequence length="403" mass="44471">MIEQLRKDFPLLQTHIDEQPLCYFDSAATTQKPQCVIDAVNKFYRQDNANVHRGAHTLSAAATTQYESVRNKLAQFLNVSQREIVWTKGATESLNLIAYGLSEKLNQNDVILISPLEHHANIVPWQQVAHRTGAKLELLPVSKQGILDLEASKTLISAKKPKILSICHASNALGNIHDIAALIQVAKQFDTITVIDGAQSLLHLRPDLSAMGCDFFVFSAHKALGPTGLGGLFGRYELLNSMPVYQTGGEMIERVSFSGTTFREAPGKFEPGTPNISGVIGFGAALDYLDAIDANTLAHHEASLYHYLVNALKKIDGISIWGDTERNIGVVSFTYKNEHHFDIATFLNTYGVAVRSGHHCTQPLMDHLSLQGTVRISLAFYNSYQDVDILIDALKNTIDMLEE</sequence>
<dbReference type="Pfam" id="PF00266">
    <property type="entry name" value="Aminotran_5"/>
    <property type="match status" value="1"/>
</dbReference>
<protein>
    <recommendedName>
        <fullName evidence="3 8">Cysteine desulfurase</fullName>
        <ecNumber evidence="3 8">2.8.1.7</ecNumber>
    </recommendedName>
</protein>
<keyword evidence="4 8" id="KW-0808">Transferase</keyword>
<dbReference type="InterPro" id="IPR015422">
    <property type="entry name" value="PyrdxlP-dep_Trfase_small"/>
</dbReference>
<evidence type="ECO:0000256" key="3">
    <source>
        <dbReference type="ARBA" id="ARBA00012239"/>
    </source>
</evidence>
<keyword evidence="11" id="KW-1185">Reference proteome</keyword>
<dbReference type="InterPro" id="IPR015424">
    <property type="entry name" value="PyrdxlP-dep_Trfase"/>
</dbReference>
<dbReference type="EC" id="2.8.1.7" evidence="3 8"/>
<evidence type="ECO:0000256" key="4">
    <source>
        <dbReference type="ARBA" id="ARBA00022679"/>
    </source>
</evidence>
<evidence type="ECO:0000256" key="7">
    <source>
        <dbReference type="RuleBase" id="RU004504"/>
    </source>
</evidence>
<dbReference type="InterPro" id="IPR015421">
    <property type="entry name" value="PyrdxlP-dep_Trfase_major"/>
</dbReference>
<dbReference type="Gene3D" id="3.90.1150.10">
    <property type="entry name" value="Aspartate Aminotransferase, domain 1"/>
    <property type="match status" value="1"/>
</dbReference>
<evidence type="ECO:0000256" key="1">
    <source>
        <dbReference type="ARBA" id="ARBA00001933"/>
    </source>
</evidence>
<keyword evidence="5 8" id="KW-0663">Pyridoxal phosphate</keyword>
<comment type="caution">
    <text evidence="10">The sequence shown here is derived from an EMBL/GenBank/DDBJ whole genome shotgun (WGS) entry which is preliminary data.</text>
</comment>
<comment type="function">
    <text evidence="8">Catalyzes the removal of elemental sulfur and selenium atoms from L-cysteine, L-cystine, L-selenocysteine, and L-selenocystine to produce L-alanine.</text>
</comment>
<comment type="similarity">
    <text evidence="2 8">Belongs to the class-V pyridoxal-phosphate-dependent aminotransferase family. Csd subfamily.</text>
</comment>
<dbReference type="Proteomes" id="UP000076643">
    <property type="component" value="Unassembled WGS sequence"/>
</dbReference>
<dbReference type="Gene3D" id="3.40.640.10">
    <property type="entry name" value="Type I PLP-dependent aspartate aminotransferase-like (Major domain)"/>
    <property type="match status" value="1"/>
</dbReference>
<dbReference type="InterPro" id="IPR010970">
    <property type="entry name" value="Cys_dSase_SufS"/>
</dbReference>
<proteinExistence type="inferred from homology"/>
<evidence type="ECO:0000256" key="8">
    <source>
        <dbReference type="RuleBase" id="RU004506"/>
    </source>
</evidence>
<dbReference type="RefSeq" id="WP_063365762.1">
    <property type="nucleotide sequence ID" value="NZ_AQHB01000023.1"/>
</dbReference>